<organism evidence="1 2">
    <name type="scientific">Vitis vinifera</name>
    <name type="common">Grape</name>
    <dbReference type="NCBI Taxonomy" id="29760"/>
    <lineage>
        <taxon>Eukaryota</taxon>
        <taxon>Viridiplantae</taxon>
        <taxon>Streptophyta</taxon>
        <taxon>Embryophyta</taxon>
        <taxon>Tracheophyta</taxon>
        <taxon>Spermatophyta</taxon>
        <taxon>Magnoliopsida</taxon>
        <taxon>eudicotyledons</taxon>
        <taxon>Gunneridae</taxon>
        <taxon>Pentapetalae</taxon>
        <taxon>rosids</taxon>
        <taxon>Vitales</taxon>
        <taxon>Vitaceae</taxon>
        <taxon>Viteae</taxon>
        <taxon>Vitis</taxon>
    </lineage>
</organism>
<dbReference type="EMBL" id="QGNW01002233">
    <property type="protein sequence ID" value="RVW22466.1"/>
    <property type="molecule type" value="Genomic_DNA"/>
</dbReference>
<dbReference type="Proteomes" id="UP000288805">
    <property type="component" value="Unassembled WGS sequence"/>
</dbReference>
<proteinExistence type="predicted"/>
<reference evidence="1 2" key="1">
    <citation type="journal article" date="2018" name="PLoS Genet.">
        <title>Population sequencing reveals clonal diversity and ancestral inbreeding in the grapevine cultivar Chardonnay.</title>
        <authorList>
            <person name="Roach M.J."/>
            <person name="Johnson D.L."/>
            <person name="Bohlmann J."/>
            <person name="van Vuuren H.J."/>
            <person name="Jones S.J."/>
            <person name="Pretorius I.S."/>
            <person name="Schmidt S.A."/>
            <person name="Borneman A.R."/>
        </authorList>
    </citation>
    <scope>NUCLEOTIDE SEQUENCE [LARGE SCALE GENOMIC DNA]</scope>
    <source>
        <strain evidence="2">cv. Chardonnay</strain>
        <tissue evidence="1">Leaf</tissue>
    </source>
</reference>
<name>A0A438CH03_VITVI</name>
<evidence type="ECO:0000313" key="2">
    <source>
        <dbReference type="Proteomes" id="UP000288805"/>
    </source>
</evidence>
<sequence>MQVVERCKLEAPLAESYTNKTRKAIVKVLLEWGSCKRGVDKIIRTRIAFVEGAVQPLWDRCGAQLWWEVPPLMLQVIPKGGLWGIRDDGAGIDFQGNEVEGKDYLQSAPCKGLFSDHLPLLRDGAGMRSGKTPFTFCGLRRVSRILKRGKQLSFEEEEAKRVAKEDYYRWALLGEVSWRQESREILLKEGPKNTKFFHKVINAHKRRDFLAKIKVNEEWLLEEINIKQGMAWAFQQLLSDTRDWRPNINHIYFKTLD</sequence>
<evidence type="ECO:0000313" key="1">
    <source>
        <dbReference type="EMBL" id="RVW22466.1"/>
    </source>
</evidence>
<comment type="caution">
    <text evidence="1">The sequence shown here is derived from an EMBL/GenBank/DDBJ whole genome shotgun (WGS) entry which is preliminary data.</text>
</comment>
<protein>
    <submittedName>
        <fullName evidence="1">Uncharacterized protein</fullName>
    </submittedName>
</protein>
<gene>
    <name evidence="1" type="ORF">CK203_112793</name>
</gene>
<accession>A0A438CH03</accession>
<dbReference type="AlphaFoldDB" id="A0A438CH03"/>